<dbReference type="Gene3D" id="3.40.50.2300">
    <property type="match status" value="1"/>
</dbReference>
<accession>A0A916J6I5</accession>
<dbReference type="InterPro" id="IPR050595">
    <property type="entry name" value="Bact_response_regulator"/>
</dbReference>
<dbReference type="PANTHER" id="PTHR44591">
    <property type="entry name" value="STRESS RESPONSE REGULATOR PROTEIN 1"/>
    <property type="match status" value="1"/>
</dbReference>
<dbReference type="SUPFAM" id="SSF52172">
    <property type="entry name" value="CheY-like"/>
    <property type="match status" value="1"/>
</dbReference>
<name>A0A916J6I5_9PROT</name>
<evidence type="ECO:0000259" key="3">
    <source>
        <dbReference type="PROSITE" id="PS50110"/>
    </source>
</evidence>
<protein>
    <submittedName>
        <fullName evidence="4">Polar-differentiation response regulator DivK</fullName>
    </submittedName>
</protein>
<keyword evidence="5" id="KW-1185">Reference proteome</keyword>
<reference evidence="4" key="1">
    <citation type="submission" date="2021-04" db="EMBL/GenBank/DDBJ databases">
        <authorList>
            <person name="Hornung B."/>
        </authorList>
    </citation>
    <scope>NUCLEOTIDE SEQUENCE</scope>
    <source>
        <strain evidence="4">G5G6</strain>
    </source>
</reference>
<dbReference type="InterPro" id="IPR001789">
    <property type="entry name" value="Sig_transdc_resp-reg_receiver"/>
</dbReference>
<dbReference type="Pfam" id="PF00072">
    <property type="entry name" value="Response_reg"/>
    <property type="match status" value="1"/>
</dbReference>
<dbReference type="GO" id="GO:0000160">
    <property type="term" value="P:phosphorelay signal transduction system"/>
    <property type="evidence" value="ECO:0007669"/>
    <property type="project" value="InterPro"/>
</dbReference>
<dbReference type="PANTHER" id="PTHR44591:SF3">
    <property type="entry name" value="RESPONSE REGULATORY DOMAIN-CONTAINING PROTEIN"/>
    <property type="match status" value="1"/>
</dbReference>
<comment type="caution">
    <text evidence="4">The sequence shown here is derived from an EMBL/GenBank/DDBJ whole genome shotgun (WGS) entry which is preliminary data.</text>
</comment>
<evidence type="ECO:0000256" key="1">
    <source>
        <dbReference type="ARBA" id="ARBA00022553"/>
    </source>
</evidence>
<feature type="modified residue" description="4-aspartylphosphate" evidence="2">
    <location>
        <position position="54"/>
    </location>
</feature>
<keyword evidence="1 2" id="KW-0597">Phosphoprotein</keyword>
<dbReference type="PROSITE" id="PS50110">
    <property type="entry name" value="RESPONSE_REGULATORY"/>
    <property type="match status" value="1"/>
</dbReference>
<dbReference type="Proteomes" id="UP000742786">
    <property type="component" value="Unassembled WGS sequence"/>
</dbReference>
<evidence type="ECO:0000313" key="5">
    <source>
        <dbReference type="Proteomes" id="UP000742786"/>
    </source>
</evidence>
<dbReference type="SMART" id="SM00448">
    <property type="entry name" value="REC"/>
    <property type="match status" value="1"/>
</dbReference>
<evidence type="ECO:0000313" key="4">
    <source>
        <dbReference type="EMBL" id="CAG4884085.1"/>
    </source>
</evidence>
<dbReference type="RefSeq" id="WP_220635967.1">
    <property type="nucleotide sequence ID" value="NZ_CAJQUM010000001.1"/>
</dbReference>
<gene>
    <name evidence="4" type="ORF">GTOL_11968</name>
</gene>
<dbReference type="EMBL" id="CAJQUM010000001">
    <property type="protein sequence ID" value="CAG4884085.1"/>
    <property type="molecule type" value="Genomic_DNA"/>
</dbReference>
<feature type="domain" description="Response regulatory" evidence="3">
    <location>
        <begin position="4"/>
        <end position="122"/>
    </location>
</feature>
<dbReference type="InterPro" id="IPR011006">
    <property type="entry name" value="CheY-like_superfamily"/>
</dbReference>
<evidence type="ECO:0000256" key="2">
    <source>
        <dbReference type="PROSITE-ProRule" id="PRU00169"/>
    </source>
</evidence>
<organism evidence="4 5">
    <name type="scientific">Georgfuchsia toluolica</name>
    <dbReference type="NCBI Taxonomy" id="424218"/>
    <lineage>
        <taxon>Bacteria</taxon>
        <taxon>Pseudomonadati</taxon>
        <taxon>Pseudomonadota</taxon>
        <taxon>Betaproteobacteria</taxon>
        <taxon>Nitrosomonadales</taxon>
        <taxon>Sterolibacteriaceae</taxon>
        <taxon>Georgfuchsia</taxon>
    </lineage>
</organism>
<sequence>MKKRILVVDDEPAITRMLVLILEQTGRYEVRSENSGRNAIALAREFRPDLMLLDVMMPGMLGSEIAEQLQADPELRAIKFVFLTAVVSKEEAQRSNGQIGGHTFIAKPISADDLCRTVEEHLG</sequence>
<dbReference type="AlphaFoldDB" id="A0A916J6I5"/>
<proteinExistence type="predicted"/>